<dbReference type="InterPro" id="IPR002656">
    <property type="entry name" value="Acyl_transf_3_dom"/>
</dbReference>
<name>A0A940XI85_9ACTN</name>
<feature type="transmembrane region" description="Helical" evidence="2">
    <location>
        <begin position="65"/>
        <end position="84"/>
    </location>
</feature>
<protein>
    <submittedName>
        <fullName evidence="4">Acyltransferase</fullName>
    </submittedName>
</protein>
<comment type="caution">
    <text evidence="4">The sequence shown here is derived from an EMBL/GenBank/DDBJ whole genome shotgun (WGS) entry which is preliminary data.</text>
</comment>
<evidence type="ECO:0000256" key="1">
    <source>
        <dbReference type="SAM" id="MobiDB-lite"/>
    </source>
</evidence>
<dbReference type="GO" id="GO:0016747">
    <property type="term" value="F:acyltransferase activity, transferring groups other than amino-acyl groups"/>
    <property type="evidence" value="ECO:0007669"/>
    <property type="project" value="InterPro"/>
</dbReference>
<dbReference type="PANTHER" id="PTHR23028">
    <property type="entry name" value="ACETYLTRANSFERASE"/>
    <property type="match status" value="1"/>
</dbReference>
<feature type="transmembrane region" description="Helical" evidence="2">
    <location>
        <begin position="179"/>
        <end position="199"/>
    </location>
</feature>
<dbReference type="GO" id="GO:0009103">
    <property type="term" value="P:lipopolysaccharide biosynthetic process"/>
    <property type="evidence" value="ECO:0007669"/>
    <property type="project" value="TreeGrafter"/>
</dbReference>
<evidence type="ECO:0000313" key="4">
    <source>
        <dbReference type="EMBL" id="MBQ0825035.1"/>
    </source>
</evidence>
<dbReference type="AlphaFoldDB" id="A0A940XI85"/>
<feature type="transmembrane region" description="Helical" evidence="2">
    <location>
        <begin position="256"/>
        <end position="274"/>
    </location>
</feature>
<feature type="transmembrane region" description="Helical" evidence="2">
    <location>
        <begin position="25"/>
        <end position="45"/>
    </location>
</feature>
<keyword evidence="4" id="KW-0808">Transferase</keyword>
<dbReference type="InterPro" id="IPR050879">
    <property type="entry name" value="Acyltransferase_3"/>
</dbReference>
<reference evidence="4" key="1">
    <citation type="submission" date="2021-04" db="EMBL/GenBank/DDBJ databases">
        <title>Genome seq and assembly of Streptomyces sp. RG38.</title>
        <authorList>
            <person name="Chhetri G."/>
        </authorList>
    </citation>
    <scope>NUCLEOTIDE SEQUENCE</scope>
    <source>
        <strain evidence="4">RG38</strain>
    </source>
</reference>
<dbReference type="RefSeq" id="WP_210867746.1">
    <property type="nucleotide sequence ID" value="NZ_JAGPNL010000001.1"/>
</dbReference>
<dbReference type="Proteomes" id="UP000677875">
    <property type="component" value="Unassembled WGS sequence"/>
</dbReference>
<evidence type="ECO:0000259" key="3">
    <source>
        <dbReference type="Pfam" id="PF01757"/>
    </source>
</evidence>
<keyword evidence="5" id="KW-1185">Reference proteome</keyword>
<dbReference type="GO" id="GO:0016020">
    <property type="term" value="C:membrane"/>
    <property type="evidence" value="ECO:0007669"/>
    <property type="project" value="TreeGrafter"/>
</dbReference>
<feature type="transmembrane region" description="Helical" evidence="2">
    <location>
        <begin position="105"/>
        <end position="123"/>
    </location>
</feature>
<dbReference type="EMBL" id="JAGPNL010000001">
    <property type="protein sequence ID" value="MBQ0825035.1"/>
    <property type="molecule type" value="Genomic_DNA"/>
</dbReference>
<feature type="transmembrane region" description="Helical" evidence="2">
    <location>
        <begin position="314"/>
        <end position="331"/>
    </location>
</feature>
<feature type="region of interest" description="Disordered" evidence="1">
    <location>
        <begin position="400"/>
        <end position="430"/>
    </location>
</feature>
<feature type="transmembrane region" description="Helical" evidence="2">
    <location>
        <begin position="223"/>
        <end position="249"/>
    </location>
</feature>
<dbReference type="PANTHER" id="PTHR23028:SF53">
    <property type="entry name" value="ACYL_TRANSF_3 DOMAIN-CONTAINING PROTEIN"/>
    <property type="match status" value="1"/>
</dbReference>
<keyword evidence="2" id="KW-0812">Transmembrane</keyword>
<accession>A0A940XI85</accession>
<organism evidence="4 5">
    <name type="scientific">Streptomyces tagetis</name>
    <dbReference type="NCBI Taxonomy" id="2820809"/>
    <lineage>
        <taxon>Bacteria</taxon>
        <taxon>Bacillati</taxon>
        <taxon>Actinomycetota</taxon>
        <taxon>Actinomycetes</taxon>
        <taxon>Kitasatosporales</taxon>
        <taxon>Streptomycetaceae</taxon>
        <taxon>Streptomyces</taxon>
    </lineage>
</organism>
<feature type="compositionally biased region" description="Low complexity" evidence="1">
    <location>
        <begin position="409"/>
        <end position="430"/>
    </location>
</feature>
<keyword evidence="2" id="KW-1133">Transmembrane helix</keyword>
<feature type="transmembrane region" description="Helical" evidence="2">
    <location>
        <begin position="280"/>
        <end position="302"/>
    </location>
</feature>
<gene>
    <name evidence="4" type="ORF">J5Y05_00695</name>
</gene>
<feature type="transmembrane region" description="Helical" evidence="2">
    <location>
        <begin position="143"/>
        <end position="172"/>
    </location>
</feature>
<evidence type="ECO:0000256" key="2">
    <source>
        <dbReference type="SAM" id="Phobius"/>
    </source>
</evidence>
<sequence>MSLNETGGDGRDSVRPQHLVSLTGLRGILALMVFGTHFYLAFVMAGGKFDSTAFQEAFRILFSRAGGVAVSCFFLLSGFVLTFIARPGDSARSFYRRRVAKVYPVHLVTLAVAFTLVTVRYGMPGAKVTLAHVFLVQNWVPSQWYYLTMTGLDWSLSCEVFFYLCFPALLFLLRRARTWMLYALPALAVALVFALPYVVRRTFTLTHPDPMEMVPTGDYGGPIGYWFAYVFPPMRMAEFVTGICLALLVRRGAWRGPGVAVSLVLCALGWWATLSARGHLPLAATMVVPFALLIAALAGADLRSGWSPLRWKPLVWFGEISLSFYVSHLLVQEELFTRLWNAGQSAGLLPAPLPVLSWWVGLLSFVAQFCLALGVAWLLYRLVELPLVRRLRPKDVPALPLTAPPPAAGTPGTRAAEAAPAVKAPDTAGR</sequence>
<evidence type="ECO:0000313" key="5">
    <source>
        <dbReference type="Proteomes" id="UP000677875"/>
    </source>
</evidence>
<dbReference type="Pfam" id="PF01757">
    <property type="entry name" value="Acyl_transf_3"/>
    <property type="match status" value="1"/>
</dbReference>
<proteinExistence type="predicted"/>
<feature type="domain" description="Acyltransferase 3" evidence="3">
    <location>
        <begin position="21"/>
        <end position="381"/>
    </location>
</feature>
<keyword evidence="4" id="KW-0012">Acyltransferase</keyword>
<keyword evidence="2" id="KW-0472">Membrane</keyword>
<feature type="transmembrane region" description="Helical" evidence="2">
    <location>
        <begin position="358"/>
        <end position="380"/>
    </location>
</feature>